<evidence type="ECO:0000313" key="2">
    <source>
        <dbReference type="EMBL" id="KPI36843.1"/>
    </source>
</evidence>
<dbReference type="AlphaFoldDB" id="A0A0N1HJT7"/>
<dbReference type="OrthoDB" id="194358at2759"/>
<sequence length="187" mass="21983">MDLTHDSDAQATHDMEPAIRRFSYPYLPNDGQHFRLLQLFQDDEEASIRCELFTARRSDWKEQYFAMSYVWGSKDNKAEIILNERSFPLRRNLFDFLKAFRAYMMDCGLPWAIIWADAICIDQETIDEKNHQVQVMSRIFHDAACVFSWLGYGDAILKEQSMAFVNTPWIRLTLSITSPPFWKLLAP</sequence>
<keyword evidence="3" id="KW-1185">Reference proteome</keyword>
<dbReference type="PANTHER" id="PTHR24148">
    <property type="entry name" value="ANKYRIN REPEAT DOMAIN-CONTAINING PROTEIN 39 HOMOLOG-RELATED"/>
    <property type="match status" value="1"/>
</dbReference>
<dbReference type="STRING" id="1664694.A0A0N1HJT7"/>
<accession>A0A0N1HJT7</accession>
<proteinExistence type="predicted"/>
<dbReference type="Proteomes" id="UP000038010">
    <property type="component" value="Unassembled WGS sequence"/>
</dbReference>
<name>A0A0N1HJT7_9EURO</name>
<protein>
    <recommendedName>
        <fullName evidence="1">Heterokaryon incompatibility domain-containing protein</fullName>
    </recommendedName>
</protein>
<dbReference type="Pfam" id="PF06985">
    <property type="entry name" value="HET"/>
    <property type="match status" value="1"/>
</dbReference>
<dbReference type="VEuPathDB" id="FungiDB:AB675_11857"/>
<feature type="domain" description="Heterokaryon incompatibility" evidence="1">
    <location>
        <begin position="64"/>
        <end position="157"/>
    </location>
</feature>
<dbReference type="EMBL" id="LFJN01000028">
    <property type="protein sequence ID" value="KPI36843.1"/>
    <property type="molecule type" value="Genomic_DNA"/>
</dbReference>
<dbReference type="InterPro" id="IPR010730">
    <property type="entry name" value="HET"/>
</dbReference>
<organism evidence="2 3">
    <name type="scientific">Cyphellophora attinorum</name>
    <dbReference type="NCBI Taxonomy" id="1664694"/>
    <lineage>
        <taxon>Eukaryota</taxon>
        <taxon>Fungi</taxon>
        <taxon>Dikarya</taxon>
        <taxon>Ascomycota</taxon>
        <taxon>Pezizomycotina</taxon>
        <taxon>Eurotiomycetes</taxon>
        <taxon>Chaetothyriomycetidae</taxon>
        <taxon>Chaetothyriales</taxon>
        <taxon>Cyphellophoraceae</taxon>
        <taxon>Cyphellophora</taxon>
    </lineage>
</organism>
<evidence type="ECO:0000313" key="3">
    <source>
        <dbReference type="Proteomes" id="UP000038010"/>
    </source>
</evidence>
<dbReference type="RefSeq" id="XP_017996806.1">
    <property type="nucleotide sequence ID" value="XM_018140739.1"/>
</dbReference>
<evidence type="ECO:0000259" key="1">
    <source>
        <dbReference type="Pfam" id="PF06985"/>
    </source>
</evidence>
<comment type="caution">
    <text evidence="2">The sequence shown here is derived from an EMBL/GenBank/DDBJ whole genome shotgun (WGS) entry which is preliminary data.</text>
</comment>
<dbReference type="InterPro" id="IPR052895">
    <property type="entry name" value="HetReg/Transcr_Mod"/>
</dbReference>
<dbReference type="PANTHER" id="PTHR24148:SF73">
    <property type="entry name" value="HET DOMAIN PROTEIN (AFU_ORTHOLOGUE AFUA_8G01020)"/>
    <property type="match status" value="1"/>
</dbReference>
<reference evidence="2 3" key="1">
    <citation type="submission" date="2015-06" db="EMBL/GenBank/DDBJ databases">
        <title>Draft genome of the ant-associated black yeast Phialophora attae CBS 131958.</title>
        <authorList>
            <person name="Moreno L.F."/>
            <person name="Stielow B.J."/>
            <person name="de Hoog S."/>
            <person name="Vicente V.A."/>
            <person name="Weiss V.A."/>
            <person name="de Vries M."/>
            <person name="Cruz L.M."/>
            <person name="Souza E.M."/>
        </authorList>
    </citation>
    <scope>NUCLEOTIDE SEQUENCE [LARGE SCALE GENOMIC DNA]</scope>
    <source>
        <strain evidence="2 3">CBS 131958</strain>
    </source>
</reference>
<gene>
    <name evidence="2" type="ORF">AB675_11857</name>
</gene>
<dbReference type="GeneID" id="28732620"/>